<keyword evidence="2" id="KW-1185">Reference proteome</keyword>
<name>A0ACB8QZM9_9AGAM</name>
<proteinExistence type="predicted"/>
<organism evidence="1 2">
    <name type="scientific">Vararia minispora EC-137</name>
    <dbReference type="NCBI Taxonomy" id="1314806"/>
    <lineage>
        <taxon>Eukaryota</taxon>
        <taxon>Fungi</taxon>
        <taxon>Dikarya</taxon>
        <taxon>Basidiomycota</taxon>
        <taxon>Agaricomycotina</taxon>
        <taxon>Agaricomycetes</taxon>
        <taxon>Russulales</taxon>
        <taxon>Lachnocladiaceae</taxon>
        <taxon>Vararia</taxon>
    </lineage>
</organism>
<dbReference type="Proteomes" id="UP000814128">
    <property type="component" value="Unassembled WGS sequence"/>
</dbReference>
<comment type="caution">
    <text evidence="1">The sequence shown here is derived from an EMBL/GenBank/DDBJ whole genome shotgun (WGS) entry which is preliminary data.</text>
</comment>
<sequence>MLVRIEALKDREQSAQLVRSWPRERGGRIDQVLDQAWDYASDGMREQLQMAHRPAQQEYRWRDPTGSFEGHTQAYQDRVIPALKNLLALNLSDLRSLHHSSLKMPLLPAIPNDVFDSTKYVLVDLSHSYITGDAPSTLELGPTLQSLTLLHRAQDRVFIPIGFQSKVLTAPIVRARLQLGEVDQYPTLDGEGAYHLRERVLGEAAVTWVVADRRKSGKVLGTCYKAGIPAKVAPFAYTKLLSSLHCIGSPDAKLRMATHKAGPIVTDNGNFVSDAPFSPESMQNPLTTLTGIVKVGLFYHTAKAAYSSNEDRGVTVRWNDGKISQVAKVSDTPAEELPKPQL</sequence>
<reference evidence="1" key="2">
    <citation type="journal article" date="2022" name="New Phytol.">
        <title>Evolutionary transition to the ectomycorrhizal habit in the genomes of a hyperdiverse lineage of mushroom-forming fungi.</title>
        <authorList>
            <person name="Looney B."/>
            <person name="Miyauchi S."/>
            <person name="Morin E."/>
            <person name="Drula E."/>
            <person name="Courty P.E."/>
            <person name="Kohler A."/>
            <person name="Kuo A."/>
            <person name="LaButti K."/>
            <person name="Pangilinan J."/>
            <person name="Lipzen A."/>
            <person name="Riley R."/>
            <person name="Andreopoulos W."/>
            <person name="He G."/>
            <person name="Johnson J."/>
            <person name="Nolan M."/>
            <person name="Tritt A."/>
            <person name="Barry K.W."/>
            <person name="Grigoriev I.V."/>
            <person name="Nagy L.G."/>
            <person name="Hibbett D."/>
            <person name="Henrissat B."/>
            <person name="Matheny P.B."/>
            <person name="Labbe J."/>
            <person name="Martin F.M."/>
        </authorList>
    </citation>
    <scope>NUCLEOTIDE SEQUENCE</scope>
    <source>
        <strain evidence="1">EC-137</strain>
    </source>
</reference>
<evidence type="ECO:0000313" key="2">
    <source>
        <dbReference type="Proteomes" id="UP000814128"/>
    </source>
</evidence>
<protein>
    <submittedName>
        <fullName evidence="1">Ribose 5-phosphate isomerase A-domain-containing protein</fullName>
    </submittedName>
</protein>
<keyword evidence="1" id="KW-0413">Isomerase</keyword>
<accession>A0ACB8QZM9</accession>
<reference evidence="1" key="1">
    <citation type="submission" date="2021-02" db="EMBL/GenBank/DDBJ databases">
        <authorList>
            <consortium name="DOE Joint Genome Institute"/>
            <person name="Ahrendt S."/>
            <person name="Looney B.P."/>
            <person name="Miyauchi S."/>
            <person name="Morin E."/>
            <person name="Drula E."/>
            <person name="Courty P.E."/>
            <person name="Chicoki N."/>
            <person name="Fauchery L."/>
            <person name="Kohler A."/>
            <person name="Kuo A."/>
            <person name="Labutti K."/>
            <person name="Pangilinan J."/>
            <person name="Lipzen A."/>
            <person name="Riley R."/>
            <person name="Andreopoulos W."/>
            <person name="He G."/>
            <person name="Johnson J."/>
            <person name="Barry K.W."/>
            <person name="Grigoriev I.V."/>
            <person name="Nagy L."/>
            <person name="Hibbett D."/>
            <person name="Henrissat B."/>
            <person name="Matheny P.B."/>
            <person name="Labbe J."/>
            <person name="Martin F."/>
        </authorList>
    </citation>
    <scope>NUCLEOTIDE SEQUENCE</scope>
    <source>
        <strain evidence="1">EC-137</strain>
    </source>
</reference>
<gene>
    <name evidence="1" type="ORF">K488DRAFT_67031</name>
</gene>
<evidence type="ECO:0000313" key="1">
    <source>
        <dbReference type="EMBL" id="KAI0037115.1"/>
    </source>
</evidence>
<dbReference type="EMBL" id="MU273465">
    <property type="protein sequence ID" value="KAI0037115.1"/>
    <property type="molecule type" value="Genomic_DNA"/>
</dbReference>